<keyword evidence="20" id="KW-1185">Reference proteome</keyword>
<reference evidence="19 20" key="1">
    <citation type="submission" date="2019-04" db="EMBL/GenBank/DDBJ databases">
        <title>Friends and foes A comparative genomics studyof 23 Aspergillus species from section Flavi.</title>
        <authorList>
            <consortium name="DOE Joint Genome Institute"/>
            <person name="Kjaerbolling I."/>
            <person name="Vesth T."/>
            <person name="Frisvad J.C."/>
            <person name="Nybo J.L."/>
            <person name="Theobald S."/>
            <person name="Kildgaard S."/>
            <person name="Isbrandt T."/>
            <person name="Kuo A."/>
            <person name="Sato A."/>
            <person name="Lyhne E.K."/>
            <person name="Kogle M.E."/>
            <person name="Wiebenga A."/>
            <person name="Kun R.S."/>
            <person name="Lubbers R.J."/>
            <person name="Makela M.R."/>
            <person name="Barry K."/>
            <person name="Chovatia M."/>
            <person name="Clum A."/>
            <person name="Daum C."/>
            <person name="Haridas S."/>
            <person name="He G."/>
            <person name="LaButti K."/>
            <person name="Lipzen A."/>
            <person name="Mondo S."/>
            <person name="Riley R."/>
            <person name="Salamov A."/>
            <person name="Simmons B.A."/>
            <person name="Magnuson J.K."/>
            <person name="Henrissat B."/>
            <person name="Mortensen U.H."/>
            <person name="Larsen T.O."/>
            <person name="Devries R.P."/>
            <person name="Grigoriev I.V."/>
            <person name="Machida M."/>
            <person name="Baker S.E."/>
            <person name="Andersen M.R."/>
        </authorList>
    </citation>
    <scope>NUCLEOTIDE SEQUENCE [LARGE SCALE GENOMIC DNA]</scope>
    <source>
        <strain evidence="19 20">CBS 763.97</strain>
    </source>
</reference>
<keyword evidence="10" id="KW-1133">Transmembrane helix</keyword>
<comment type="catalytic activity">
    <reaction evidence="17">
        <text>UDP-alpha-D-glucuronate + H(+) = UDP-alpha-D-xylose + CO2</text>
        <dbReference type="Rhea" id="RHEA:23916"/>
        <dbReference type="ChEBI" id="CHEBI:15378"/>
        <dbReference type="ChEBI" id="CHEBI:16526"/>
        <dbReference type="ChEBI" id="CHEBI:57632"/>
        <dbReference type="ChEBI" id="CHEBI:58052"/>
        <dbReference type="EC" id="4.1.1.35"/>
    </reaction>
    <physiologicalReaction direction="left-to-right" evidence="17">
        <dbReference type="Rhea" id="RHEA:23917"/>
    </physiologicalReaction>
</comment>
<dbReference type="InterPro" id="IPR044516">
    <property type="entry name" value="UXS-like"/>
</dbReference>
<evidence type="ECO:0000256" key="9">
    <source>
        <dbReference type="ARBA" id="ARBA00022968"/>
    </source>
</evidence>
<dbReference type="GO" id="GO:0032580">
    <property type="term" value="C:Golgi cisterna membrane"/>
    <property type="evidence" value="ECO:0007669"/>
    <property type="project" value="UniProtKB-SubCell"/>
</dbReference>
<dbReference type="PANTHER" id="PTHR43078">
    <property type="entry name" value="UDP-GLUCURONIC ACID DECARBOXYLASE-RELATED"/>
    <property type="match status" value="1"/>
</dbReference>
<comment type="pathway">
    <text evidence="3">Nucleotide-sugar biosynthesis; UDP-alpha-D-xylose biosynthesis; UDP-alpha-D-xylose from UDP-alpha-D-glucuronate: step 1/1.</text>
</comment>
<dbReference type="OrthoDB" id="331544at2759"/>
<sequence>MPGQDLPEDKKLKILVAGAAGFLGSHLVDLLLEKGHEVIGLDNFQTGFPNNLKHLVSSTKFTLVRHDVRAPLPELPIVDQIYHLACPASPIQYQKDHIGTLDTCYRGTKSLLEFATKRKIRILFTSTSEVYGDPKVCPQPETYWGNVNPFGPRSCYDEGKRVGEALMYGYREQHGTDTRIARIFNTYGPRMAASDGRVVSSFIASALSGQPIQVTGDGSATRSFQYVSDCANGLYKLMNSNYAKGPVNIGNDNENTILQLAEMVAELVANITTQQPKVSIKFLPSPVDDPTTRRPDNSLALKELGWKPIISLEQGLRHTIQWHIEEMNKMNRGGHRVVRL</sequence>
<dbReference type="GO" id="GO:0070403">
    <property type="term" value="F:NAD+ binding"/>
    <property type="evidence" value="ECO:0007669"/>
    <property type="project" value="InterPro"/>
</dbReference>
<comment type="subcellular location">
    <subcellularLocation>
        <location evidence="2">Golgi apparatus</location>
        <location evidence="2">Golgi stack membrane</location>
        <topology evidence="2">Single-pass type II membrane protein</topology>
    </subcellularLocation>
</comment>
<dbReference type="FunFam" id="3.40.50.720:FF:000065">
    <property type="entry name" value="UDP-glucuronic acid decarboxylase 1"/>
    <property type="match status" value="1"/>
</dbReference>
<evidence type="ECO:0000256" key="13">
    <source>
        <dbReference type="ARBA" id="ARBA00023136"/>
    </source>
</evidence>
<dbReference type="Proteomes" id="UP000326268">
    <property type="component" value="Unassembled WGS sequence"/>
</dbReference>
<evidence type="ECO:0000256" key="4">
    <source>
        <dbReference type="ARBA" id="ARBA00007505"/>
    </source>
</evidence>
<dbReference type="PANTHER" id="PTHR43078:SF6">
    <property type="entry name" value="UDP-GLUCURONIC ACID DECARBOXYLASE 1"/>
    <property type="match status" value="1"/>
</dbReference>
<dbReference type="EMBL" id="ML737645">
    <property type="protein sequence ID" value="KAE8364712.1"/>
    <property type="molecule type" value="Genomic_DNA"/>
</dbReference>
<keyword evidence="11" id="KW-0520">NAD</keyword>
<comment type="similarity">
    <text evidence="4">Belongs to the NAD(P)-dependent epimerase/dehydratase family. UDP-glucuronic acid decarboxylase subfamily.</text>
</comment>
<evidence type="ECO:0000256" key="12">
    <source>
        <dbReference type="ARBA" id="ARBA00023034"/>
    </source>
</evidence>
<keyword evidence="7" id="KW-0812">Transmembrane</keyword>
<keyword evidence="8" id="KW-0210">Decarboxylase</keyword>
<dbReference type="InterPro" id="IPR016040">
    <property type="entry name" value="NAD(P)-bd_dom"/>
</dbReference>
<evidence type="ECO:0000313" key="20">
    <source>
        <dbReference type="Proteomes" id="UP000326268"/>
    </source>
</evidence>
<name>A0A5N7A4H3_9EURO</name>
<keyword evidence="9" id="KW-0735">Signal-anchor</keyword>
<evidence type="ECO:0000256" key="8">
    <source>
        <dbReference type="ARBA" id="ARBA00022793"/>
    </source>
</evidence>
<evidence type="ECO:0000256" key="11">
    <source>
        <dbReference type="ARBA" id="ARBA00023027"/>
    </source>
</evidence>
<gene>
    <name evidence="19" type="ORF">BDV27DRAFT_172158</name>
</gene>
<dbReference type="EC" id="4.1.1.35" evidence="5"/>
<keyword evidence="14" id="KW-0325">Glycoprotein</keyword>
<keyword evidence="12" id="KW-0333">Golgi apparatus</keyword>
<evidence type="ECO:0000256" key="3">
    <source>
        <dbReference type="ARBA" id="ARBA00005100"/>
    </source>
</evidence>
<proteinExistence type="inferred from homology"/>
<dbReference type="SUPFAM" id="SSF51735">
    <property type="entry name" value="NAD(P)-binding Rossmann-fold domains"/>
    <property type="match status" value="1"/>
</dbReference>
<dbReference type="UniPathway" id="UPA00796">
    <property type="reaction ID" value="UER00771"/>
</dbReference>
<keyword evidence="15" id="KW-0456">Lyase</keyword>
<dbReference type="Gene3D" id="3.40.50.720">
    <property type="entry name" value="NAD(P)-binding Rossmann-like Domain"/>
    <property type="match status" value="1"/>
</dbReference>
<dbReference type="GO" id="GO:0033320">
    <property type="term" value="P:UDP-D-xylose biosynthetic process"/>
    <property type="evidence" value="ECO:0007669"/>
    <property type="project" value="UniProtKB-UniPathway"/>
</dbReference>
<evidence type="ECO:0000256" key="17">
    <source>
        <dbReference type="ARBA" id="ARBA00049410"/>
    </source>
</evidence>
<dbReference type="Pfam" id="PF16363">
    <property type="entry name" value="GDP_Man_Dehyd"/>
    <property type="match status" value="1"/>
</dbReference>
<evidence type="ECO:0000256" key="5">
    <source>
        <dbReference type="ARBA" id="ARBA00012290"/>
    </source>
</evidence>
<protein>
    <recommendedName>
        <fullName evidence="6">UDP-glucuronic acid decarboxylase 1</fullName>
        <ecNumber evidence="5">4.1.1.35</ecNumber>
    </recommendedName>
    <alternativeName>
        <fullName evidence="16">UDP-glucuronate decarboxylase 1</fullName>
    </alternativeName>
</protein>
<evidence type="ECO:0000256" key="2">
    <source>
        <dbReference type="ARBA" id="ARBA00004447"/>
    </source>
</evidence>
<dbReference type="GO" id="GO:0048040">
    <property type="term" value="F:UDP-glucuronate decarboxylase activity"/>
    <property type="evidence" value="ECO:0007669"/>
    <property type="project" value="UniProtKB-EC"/>
</dbReference>
<evidence type="ECO:0000256" key="10">
    <source>
        <dbReference type="ARBA" id="ARBA00022989"/>
    </source>
</evidence>
<evidence type="ECO:0000256" key="6">
    <source>
        <dbReference type="ARBA" id="ARBA00018816"/>
    </source>
</evidence>
<dbReference type="AlphaFoldDB" id="A0A5N7A4H3"/>
<dbReference type="GO" id="GO:0042732">
    <property type="term" value="P:D-xylose metabolic process"/>
    <property type="evidence" value="ECO:0007669"/>
    <property type="project" value="InterPro"/>
</dbReference>
<evidence type="ECO:0000256" key="7">
    <source>
        <dbReference type="ARBA" id="ARBA00022692"/>
    </source>
</evidence>
<organism evidence="19 20">
    <name type="scientific">Aspergillus caelatus</name>
    <dbReference type="NCBI Taxonomy" id="61420"/>
    <lineage>
        <taxon>Eukaryota</taxon>
        <taxon>Fungi</taxon>
        <taxon>Dikarya</taxon>
        <taxon>Ascomycota</taxon>
        <taxon>Pezizomycotina</taxon>
        <taxon>Eurotiomycetes</taxon>
        <taxon>Eurotiomycetidae</taxon>
        <taxon>Eurotiales</taxon>
        <taxon>Aspergillaceae</taxon>
        <taxon>Aspergillus</taxon>
        <taxon>Aspergillus subgen. Circumdati</taxon>
    </lineage>
</organism>
<evidence type="ECO:0000256" key="1">
    <source>
        <dbReference type="ARBA" id="ARBA00001911"/>
    </source>
</evidence>
<dbReference type="InterPro" id="IPR036291">
    <property type="entry name" value="NAD(P)-bd_dom_sf"/>
</dbReference>
<comment type="cofactor">
    <cofactor evidence="1">
        <name>NAD(+)</name>
        <dbReference type="ChEBI" id="CHEBI:57540"/>
    </cofactor>
</comment>
<evidence type="ECO:0000256" key="16">
    <source>
        <dbReference type="ARBA" id="ARBA00031585"/>
    </source>
</evidence>
<evidence type="ECO:0000256" key="15">
    <source>
        <dbReference type="ARBA" id="ARBA00023239"/>
    </source>
</evidence>
<accession>A0A5N7A4H3</accession>
<evidence type="ECO:0000259" key="18">
    <source>
        <dbReference type="Pfam" id="PF16363"/>
    </source>
</evidence>
<feature type="domain" description="NAD(P)-binding" evidence="18">
    <location>
        <begin position="15"/>
        <end position="318"/>
    </location>
</feature>
<evidence type="ECO:0000313" key="19">
    <source>
        <dbReference type="EMBL" id="KAE8364712.1"/>
    </source>
</evidence>
<dbReference type="CDD" id="cd05230">
    <property type="entry name" value="UGD_SDR_e"/>
    <property type="match status" value="1"/>
</dbReference>
<keyword evidence="13" id="KW-0472">Membrane</keyword>
<dbReference type="GeneID" id="43660228"/>
<dbReference type="RefSeq" id="XP_031927793.1">
    <property type="nucleotide sequence ID" value="XM_032075782.1"/>
</dbReference>
<evidence type="ECO:0000256" key="14">
    <source>
        <dbReference type="ARBA" id="ARBA00023180"/>
    </source>
</evidence>